<name>A0ABW2XAA6_9ACTN</name>
<reference evidence="3" key="1">
    <citation type="journal article" date="2019" name="Int. J. Syst. Evol. Microbiol.">
        <title>The Global Catalogue of Microorganisms (GCM) 10K type strain sequencing project: providing services to taxonomists for standard genome sequencing and annotation.</title>
        <authorList>
            <consortium name="The Broad Institute Genomics Platform"/>
            <consortium name="The Broad Institute Genome Sequencing Center for Infectious Disease"/>
            <person name="Wu L."/>
            <person name="Ma J."/>
        </authorList>
    </citation>
    <scope>NUCLEOTIDE SEQUENCE [LARGE SCALE GENOMIC DNA]</scope>
    <source>
        <strain evidence="3">JCM 9371</strain>
    </source>
</reference>
<dbReference type="EMBL" id="JBHTGP010000001">
    <property type="protein sequence ID" value="MFD0682887.1"/>
    <property type="molecule type" value="Genomic_DNA"/>
</dbReference>
<sequence>MTLPSYENWRKSRRSEADGACVEFGRSGEGTIGVRDSKQGGGGPVLRFSVREWGAFVEAVRTS</sequence>
<evidence type="ECO:0000313" key="2">
    <source>
        <dbReference type="EMBL" id="MFD0682887.1"/>
    </source>
</evidence>
<gene>
    <name evidence="2" type="ORF">ACFQZM_00135</name>
</gene>
<protein>
    <submittedName>
        <fullName evidence="2">DUF397 domain-containing protein</fullName>
    </submittedName>
</protein>
<organism evidence="2 3">
    <name type="scientific">Actinomadura fibrosa</name>
    <dbReference type="NCBI Taxonomy" id="111802"/>
    <lineage>
        <taxon>Bacteria</taxon>
        <taxon>Bacillati</taxon>
        <taxon>Actinomycetota</taxon>
        <taxon>Actinomycetes</taxon>
        <taxon>Streptosporangiales</taxon>
        <taxon>Thermomonosporaceae</taxon>
        <taxon>Actinomadura</taxon>
    </lineage>
</organism>
<accession>A0ABW2XAA6</accession>
<dbReference type="InterPro" id="IPR007278">
    <property type="entry name" value="DUF397"/>
</dbReference>
<feature type="domain" description="DUF397" evidence="1">
    <location>
        <begin position="8"/>
        <end position="61"/>
    </location>
</feature>
<dbReference type="Proteomes" id="UP001597063">
    <property type="component" value="Unassembled WGS sequence"/>
</dbReference>
<evidence type="ECO:0000313" key="3">
    <source>
        <dbReference type="Proteomes" id="UP001597063"/>
    </source>
</evidence>
<keyword evidence="3" id="KW-1185">Reference proteome</keyword>
<evidence type="ECO:0000259" key="1">
    <source>
        <dbReference type="Pfam" id="PF04149"/>
    </source>
</evidence>
<dbReference type="RefSeq" id="WP_165502945.1">
    <property type="nucleotide sequence ID" value="NZ_CAACUY010000067.1"/>
</dbReference>
<dbReference type="Pfam" id="PF04149">
    <property type="entry name" value="DUF397"/>
    <property type="match status" value="1"/>
</dbReference>
<comment type="caution">
    <text evidence="2">The sequence shown here is derived from an EMBL/GenBank/DDBJ whole genome shotgun (WGS) entry which is preliminary data.</text>
</comment>
<proteinExistence type="predicted"/>